<proteinExistence type="predicted"/>
<evidence type="ECO:0000313" key="2">
    <source>
        <dbReference type="EMBL" id="QQX75464.1"/>
    </source>
</evidence>
<evidence type="ECO:0000313" key="3">
    <source>
        <dbReference type="Proteomes" id="UP000629420"/>
    </source>
</evidence>
<accession>A0ABX7DN63</accession>
<dbReference type="Pfam" id="PF01740">
    <property type="entry name" value="STAS"/>
    <property type="match status" value="1"/>
</dbReference>
<protein>
    <submittedName>
        <fullName evidence="2">Anti-sigma factor antagonist</fullName>
    </submittedName>
</protein>
<feature type="domain" description="STAS" evidence="1">
    <location>
        <begin position="12"/>
        <end position="91"/>
    </location>
</feature>
<sequence>MTLHSFLTNRFLSLEGRLYSGNLSEVQFKIEAALDKTQSLIIDLDALEKFDQAGAYMLYIASEKARENNKEIILFCRENDKVKSIFSFVGIQYYSKIPKKYPYIGFLNHSH</sequence>
<keyword evidence="3" id="KW-1185">Reference proteome</keyword>
<gene>
    <name evidence="2" type="ORF">JK629_08870</name>
</gene>
<dbReference type="PROSITE" id="PS50801">
    <property type="entry name" value="STAS"/>
    <property type="match status" value="1"/>
</dbReference>
<dbReference type="Proteomes" id="UP000629420">
    <property type="component" value="Chromosome"/>
</dbReference>
<organism evidence="2 3">
    <name type="scientific">Aequorivita iocasae</name>
    <dbReference type="NCBI Taxonomy" id="2803865"/>
    <lineage>
        <taxon>Bacteria</taxon>
        <taxon>Pseudomonadati</taxon>
        <taxon>Bacteroidota</taxon>
        <taxon>Flavobacteriia</taxon>
        <taxon>Flavobacteriales</taxon>
        <taxon>Flavobacteriaceae</taxon>
        <taxon>Aequorivita</taxon>
    </lineage>
</organism>
<dbReference type="RefSeq" id="WP_202335283.1">
    <property type="nucleotide sequence ID" value="NZ_CP068439.1"/>
</dbReference>
<reference evidence="2 3" key="1">
    <citation type="submission" date="2021-01" db="EMBL/GenBank/DDBJ databases">
        <title>Aequorivita sp. strain KX20305, a bacterium isolated from the sediment collected at a cold seep field in South China Sea.</title>
        <authorList>
            <person name="Zhang H."/>
            <person name="Li C."/>
        </authorList>
    </citation>
    <scope>NUCLEOTIDE SEQUENCE [LARGE SCALE GENOMIC DNA]</scope>
    <source>
        <strain evidence="2 3">KX20305</strain>
    </source>
</reference>
<dbReference type="SUPFAM" id="SSF52091">
    <property type="entry name" value="SpoIIaa-like"/>
    <property type="match status" value="1"/>
</dbReference>
<dbReference type="InterPro" id="IPR036513">
    <property type="entry name" value="STAS_dom_sf"/>
</dbReference>
<dbReference type="EMBL" id="CP068439">
    <property type="protein sequence ID" value="QQX75464.1"/>
    <property type="molecule type" value="Genomic_DNA"/>
</dbReference>
<dbReference type="Gene3D" id="3.30.750.24">
    <property type="entry name" value="STAS domain"/>
    <property type="match status" value="1"/>
</dbReference>
<name>A0ABX7DN63_9FLAO</name>
<dbReference type="InterPro" id="IPR002645">
    <property type="entry name" value="STAS_dom"/>
</dbReference>
<evidence type="ECO:0000259" key="1">
    <source>
        <dbReference type="PROSITE" id="PS50801"/>
    </source>
</evidence>